<dbReference type="InterPro" id="IPR002761">
    <property type="entry name" value="Diphthami_syn_dom"/>
</dbReference>
<dbReference type="SUPFAM" id="SSF52402">
    <property type="entry name" value="Adenine nucleotide alpha hydrolases-like"/>
    <property type="match status" value="1"/>
</dbReference>
<dbReference type="NCBIfam" id="TIGR00290">
    <property type="entry name" value="MJ0570_dom"/>
    <property type="match status" value="1"/>
</dbReference>
<reference evidence="2 3" key="1">
    <citation type="submission" date="2023-07" db="EMBL/GenBank/DDBJ databases">
        <title>Genomic Encyclopedia of Type Strains, Phase IV (KMG-IV): sequencing the most valuable type-strain genomes for metagenomic binning, comparative biology and taxonomic classification.</title>
        <authorList>
            <person name="Goeker M."/>
        </authorList>
    </citation>
    <scope>NUCLEOTIDE SEQUENCE [LARGE SCALE GENOMIC DNA]</scope>
    <source>
        <strain evidence="2 3">DSM 20694</strain>
    </source>
</reference>
<dbReference type="RefSeq" id="WP_307483796.1">
    <property type="nucleotide sequence ID" value="NZ_JAUSUF010000002.1"/>
</dbReference>
<dbReference type="PANTHER" id="PTHR12196:SF2">
    <property type="entry name" value="DIPHTHINE--AMMONIA LIGASE"/>
    <property type="match status" value="1"/>
</dbReference>
<dbReference type="InterPro" id="IPR030662">
    <property type="entry name" value="DPH6/MJ0570"/>
</dbReference>
<dbReference type="Gene3D" id="3.90.1490.10">
    <property type="entry name" value="putative n-type atp pyrophosphatase, domain 2"/>
    <property type="match status" value="1"/>
</dbReference>
<keyword evidence="3" id="KW-1185">Reference proteome</keyword>
<evidence type="ECO:0000313" key="2">
    <source>
        <dbReference type="EMBL" id="MDQ0148982.1"/>
    </source>
</evidence>
<dbReference type="PANTHER" id="PTHR12196">
    <property type="entry name" value="DOMAIN OF UNKNOWN FUNCTION 71 DUF71 -CONTAINING PROTEIN"/>
    <property type="match status" value="1"/>
</dbReference>
<organism evidence="2 3">
    <name type="scientific">Eubacterium multiforme</name>
    <dbReference type="NCBI Taxonomy" id="83339"/>
    <lineage>
        <taxon>Bacteria</taxon>
        <taxon>Bacillati</taxon>
        <taxon>Bacillota</taxon>
        <taxon>Clostridia</taxon>
        <taxon>Eubacteriales</taxon>
        <taxon>Eubacteriaceae</taxon>
        <taxon>Eubacterium</taxon>
    </lineage>
</organism>
<dbReference type="InterPro" id="IPR014729">
    <property type="entry name" value="Rossmann-like_a/b/a_fold"/>
</dbReference>
<dbReference type="EMBL" id="JAUSUF010000002">
    <property type="protein sequence ID" value="MDQ0148982.1"/>
    <property type="molecule type" value="Genomic_DNA"/>
</dbReference>
<evidence type="ECO:0000259" key="1">
    <source>
        <dbReference type="Pfam" id="PF01902"/>
    </source>
</evidence>
<comment type="caution">
    <text evidence="2">The sequence shown here is derived from an EMBL/GenBank/DDBJ whole genome shotgun (WGS) entry which is preliminary data.</text>
</comment>
<accession>A0ABT9URB9</accession>
<name>A0ABT9URB9_9FIRM</name>
<dbReference type="Pfam" id="PF01902">
    <property type="entry name" value="Diphthami_syn_2"/>
    <property type="match status" value="1"/>
</dbReference>
<feature type="domain" description="Diphthamide synthase" evidence="1">
    <location>
        <begin position="3"/>
        <end position="213"/>
    </location>
</feature>
<protein>
    <submittedName>
        <fullName evidence="2">Uncharacterized protein (TIGR00290 family)</fullName>
    </submittedName>
</protein>
<proteinExistence type="predicted"/>
<dbReference type="Gene3D" id="3.40.50.620">
    <property type="entry name" value="HUPs"/>
    <property type="match status" value="1"/>
</dbReference>
<dbReference type="Proteomes" id="UP001228504">
    <property type="component" value="Unassembled WGS sequence"/>
</dbReference>
<evidence type="ECO:0000313" key="3">
    <source>
        <dbReference type="Proteomes" id="UP001228504"/>
    </source>
</evidence>
<gene>
    <name evidence="2" type="ORF">J2S18_000912</name>
</gene>
<sequence length="217" mass="24814">MEKFILSYSCGKDSTLSLYRLIEKGYIPVGLIVTVNKDEDKSWFHGIPSDILDKVSEALSIPLIKVNCVGDEYEKAFEEALNKGKAMGAKFCAFGDIDIDRHRTWCTDRCNNVNMEAKFPLWQEDREKLTKEFIDNGFKSIIKCCNDTELDESYLGKVLTHSLVEKIKKTGADPCGENGEYHTFVYDGPIFKNEINFKIGEKFKNNNYNHILITDNL</sequence>
<dbReference type="CDD" id="cd01994">
    <property type="entry name" value="AANH_PF0828-like"/>
    <property type="match status" value="1"/>
</dbReference>